<keyword evidence="3 5" id="KW-0378">Hydrolase</keyword>
<dbReference type="PANTHER" id="PTHR43806:SF11">
    <property type="entry name" value="CEREVISIN-RELATED"/>
    <property type="match status" value="1"/>
</dbReference>
<dbReference type="InterPro" id="IPR037045">
    <property type="entry name" value="S8pro/Inhibitor_I9_sf"/>
</dbReference>
<evidence type="ECO:0000256" key="3">
    <source>
        <dbReference type="ARBA" id="ARBA00022801"/>
    </source>
</evidence>
<feature type="active site" description="Charge relay system" evidence="5">
    <location>
        <position position="165"/>
    </location>
</feature>
<dbReference type="GO" id="GO:0005615">
    <property type="term" value="C:extracellular space"/>
    <property type="evidence" value="ECO:0007669"/>
    <property type="project" value="TreeGrafter"/>
</dbReference>
<reference evidence="10" key="1">
    <citation type="submission" date="2023-07" db="EMBL/GenBank/DDBJ databases">
        <title>Sequencing the genomes of 1000 actinobacteria strains.</title>
        <authorList>
            <person name="Klenk H.-P."/>
        </authorList>
    </citation>
    <scope>NUCLEOTIDE SEQUENCE</scope>
    <source>
        <strain evidence="10">DSM 44707</strain>
    </source>
</reference>
<evidence type="ECO:0000259" key="9">
    <source>
        <dbReference type="PROSITE" id="PS51829"/>
    </source>
</evidence>
<dbReference type="EMBL" id="JAVDYB010000001">
    <property type="protein sequence ID" value="MDR7280508.1"/>
    <property type="molecule type" value="Genomic_DNA"/>
</dbReference>
<comment type="similarity">
    <text evidence="1 5 6">Belongs to the peptidase S8 family.</text>
</comment>
<feature type="domain" description="P/Homo B" evidence="9">
    <location>
        <begin position="405"/>
        <end position="529"/>
    </location>
</feature>
<dbReference type="InterPro" id="IPR050131">
    <property type="entry name" value="Peptidase_S8_subtilisin-like"/>
</dbReference>
<evidence type="ECO:0000256" key="5">
    <source>
        <dbReference type="PROSITE-ProRule" id="PRU01240"/>
    </source>
</evidence>
<dbReference type="InterPro" id="IPR022398">
    <property type="entry name" value="Peptidase_S8_His-AS"/>
</dbReference>
<dbReference type="InterPro" id="IPR000209">
    <property type="entry name" value="Peptidase_S8/S53_dom"/>
</dbReference>
<name>A0AAE3YV83_9ACTN</name>
<dbReference type="SUPFAM" id="SSF49785">
    <property type="entry name" value="Galactose-binding domain-like"/>
    <property type="match status" value="1"/>
</dbReference>
<keyword evidence="2 5" id="KW-0645">Protease</keyword>
<dbReference type="PROSITE" id="PS00136">
    <property type="entry name" value="SUBTILASE_ASP"/>
    <property type="match status" value="1"/>
</dbReference>
<dbReference type="PRINTS" id="PR00723">
    <property type="entry name" value="SUBTILISIN"/>
</dbReference>
<dbReference type="Proteomes" id="UP001183643">
    <property type="component" value="Unassembled WGS sequence"/>
</dbReference>
<dbReference type="PROSITE" id="PS51829">
    <property type="entry name" value="P_HOMO_B"/>
    <property type="match status" value="1"/>
</dbReference>
<dbReference type="SUPFAM" id="SSF54897">
    <property type="entry name" value="Protease propeptides/inhibitors"/>
    <property type="match status" value="1"/>
</dbReference>
<organism evidence="10 11">
    <name type="scientific">Catenuloplanes atrovinosus</name>
    <dbReference type="NCBI Taxonomy" id="137266"/>
    <lineage>
        <taxon>Bacteria</taxon>
        <taxon>Bacillati</taxon>
        <taxon>Actinomycetota</taxon>
        <taxon>Actinomycetes</taxon>
        <taxon>Micromonosporales</taxon>
        <taxon>Micromonosporaceae</taxon>
        <taxon>Catenuloplanes</taxon>
    </lineage>
</organism>
<dbReference type="Pfam" id="PF01483">
    <property type="entry name" value="P_proprotein"/>
    <property type="match status" value="1"/>
</dbReference>
<dbReference type="Pfam" id="PF00082">
    <property type="entry name" value="Peptidase_S8"/>
    <property type="match status" value="1"/>
</dbReference>
<dbReference type="CDD" id="cd04077">
    <property type="entry name" value="Peptidases_S8_PCSK9_ProteinaseK_like"/>
    <property type="match status" value="1"/>
</dbReference>
<evidence type="ECO:0000256" key="8">
    <source>
        <dbReference type="SAM" id="SignalP"/>
    </source>
</evidence>
<dbReference type="Pfam" id="PF05922">
    <property type="entry name" value="Inhibitor_I9"/>
    <property type="match status" value="1"/>
</dbReference>
<dbReference type="InterPro" id="IPR023828">
    <property type="entry name" value="Peptidase_S8_Ser-AS"/>
</dbReference>
<dbReference type="GO" id="GO:0006508">
    <property type="term" value="P:proteolysis"/>
    <property type="evidence" value="ECO:0007669"/>
    <property type="project" value="UniProtKB-KW"/>
</dbReference>
<gene>
    <name evidence="10" type="ORF">J2S41_007286</name>
</gene>
<dbReference type="Gene3D" id="3.30.70.80">
    <property type="entry name" value="Peptidase S8 propeptide/proteinase inhibitor I9"/>
    <property type="match status" value="1"/>
</dbReference>
<dbReference type="InterPro" id="IPR002884">
    <property type="entry name" value="P_dom"/>
</dbReference>
<feature type="region of interest" description="Disordered" evidence="7">
    <location>
        <begin position="379"/>
        <end position="398"/>
    </location>
</feature>
<accession>A0AAE3YV83</accession>
<evidence type="ECO:0000313" key="10">
    <source>
        <dbReference type="EMBL" id="MDR7280508.1"/>
    </source>
</evidence>
<dbReference type="InterPro" id="IPR010259">
    <property type="entry name" value="S8pro/Inhibitor_I9"/>
</dbReference>
<evidence type="ECO:0000256" key="2">
    <source>
        <dbReference type="ARBA" id="ARBA00022670"/>
    </source>
</evidence>
<dbReference type="Gene3D" id="3.40.50.200">
    <property type="entry name" value="Peptidase S8/S53 domain"/>
    <property type="match status" value="1"/>
</dbReference>
<dbReference type="AlphaFoldDB" id="A0AAE3YV83"/>
<dbReference type="RefSeq" id="WP_310374931.1">
    <property type="nucleotide sequence ID" value="NZ_JAVDYB010000001.1"/>
</dbReference>
<dbReference type="PROSITE" id="PS00137">
    <property type="entry name" value="SUBTILASE_HIS"/>
    <property type="match status" value="1"/>
</dbReference>
<feature type="chain" id="PRO_5042162493" evidence="8">
    <location>
        <begin position="36"/>
        <end position="529"/>
    </location>
</feature>
<dbReference type="InterPro" id="IPR023827">
    <property type="entry name" value="Peptidase_S8_Asp-AS"/>
</dbReference>
<evidence type="ECO:0000256" key="1">
    <source>
        <dbReference type="ARBA" id="ARBA00011073"/>
    </source>
</evidence>
<dbReference type="InterPro" id="IPR036852">
    <property type="entry name" value="Peptidase_S8/S53_dom_sf"/>
</dbReference>
<evidence type="ECO:0000313" key="11">
    <source>
        <dbReference type="Proteomes" id="UP001183643"/>
    </source>
</evidence>
<protein>
    <submittedName>
        <fullName evidence="10">Subtilisin family serine protease</fullName>
    </submittedName>
</protein>
<dbReference type="PROSITE" id="PS51892">
    <property type="entry name" value="SUBTILASE"/>
    <property type="match status" value="1"/>
</dbReference>
<dbReference type="InterPro" id="IPR034193">
    <property type="entry name" value="PCSK9_ProteinaseK-like"/>
</dbReference>
<dbReference type="PROSITE" id="PS00138">
    <property type="entry name" value="SUBTILASE_SER"/>
    <property type="match status" value="1"/>
</dbReference>
<sequence>MTAFHRTGRRISGLAIASATAAAFVALTGVGVAQAAPATGTVLQEGAPGAIKDSYIVVLRDSVATGRSANAANAAGDLAKRYGGTVRKSFTSAVRGFTTQMSTTAARRLAADPAVKYVEQDRRVTISGTQTAPTWGLDRIDQRDLPLSRTYTSPSAANVTAYVLDTGVRISHRDFGGRARHGWDFIDNDAVADDCQGHGTHVAGTVGGATYGVAKDVNLVSVRVLDCNGSGSYSQIIAGVDWVTRNAVKPAVANMSLGGSASAALDDAVQRSINSGVTYVLAAGNDNKDACTGSPARLPAGITVGATDANDARASFSNYGSCLDLFAPGAKITSTARSGDTSTATMSGTSMAAPHVAGAAALVLGTNPQATPQQVRDALAGSATTGKVTSPNGSPNRLLYTGTATTPLAVTPVTAPVTATCDRFESLTDVALPASSKISVANCGSASAKASAKSTVQVSVRQNTRGDLRIQLTSPNGKIWNLKPAAGTGNLLATWNFDASTAVKNGSWTLTVKDAQGRTGALDSWTLTI</sequence>
<feature type="compositionally biased region" description="Polar residues" evidence="7">
    <location>
        <begin position="382"/>
        <end position="395"/>
    </location>
</feature>
<keyword evidence="11" id="KW-1185">Reference proteome</keyword>
<keyword evidence="4 5" id="KW-0720">Serine protease</keyword>
<evidence type="ECO:0000256" key="6">
    <source>
        <dbReference type="RuleBase" id="RU003355"/>
    </source>
</evidence>
<dbReference type="PANTHER" id="PTHR43806">
    <property type="entry name" value="PEPTIDASE S8"/>
    <property type="match status" value="1"/>
</dbReference>
<dbReference type="InterPro" id="IPR008979">
    <property type="entry name" value="Galactose-bd-like_sf"/>
</dbReference>
<comment type="caution">
    <text evidence="10">The sequence shown here is derived from an EMBL/GenBank/DDBJ whole genome shotgun (WGS) entry which is preliminary data.</text>
</comment>
<feature type="active site" description="Charge relay system" evidence="5">
    <location>
        <position position="198"/>
    </location>
</feature>
<dbReference type="SUPFAM" id="SSF52743">
    <property type="entry name" value="Subtilisin-like"/>
    <property type="match status" value="1"/>
</dbReference>
<dbReference type="FunFam" id="3.40.50.200:FF:000014">
    <property type="entry name" value="Proteinase K"/>
    <property type="match status" value="1"/>
</dbReference>
<evidence type="ECO:0000256" key="7">
    <source>
        <dbReference type="SAM" id="MobiDB-lite"/>
    </source>
</evidence>
<feature type="active site" description="Charge relay system" evidence="5">
    <location>
        <position position="350"/>
    </location>
</feature>
<keyword evidence="8" id="KW-0732">Signal</keyword>
<evidence type="ECO:0000256" key="4">
    <source>
        <dbReference type="ARBA" id="ARBA00022825"/>
    </source>
</evidence>
<dbReference type="Gene3D" id="2.60.120.260">
    <property type="entry name" value="Galactose-binding domain-like"/>
    <property type="match status" value="1"/>
</dbReference>
<proteinExistence type="inferred from homology"/>
<dbReference type="GO" id="GO:0004252">
    <property type="term" value="F:serine-type endopeptidase activity"/>
    <property type="evidence" value="ECO:0007669"/>
    <property type="project" value="UniProtKB-UniRule"/>
</dbReference>
<dbReference type="InterPro" id="IPR015500">
    <property type="entry name" value="Peptidase_S8_subtilisin-rel"/>
</dbReference>
<feature type="signal peptide" evidence="8">
    <location>
        <begin position="1"/>
        <end position="35"/>
    </location>
</feature>